<dbReference type="Pfam" id="PF24741">
    <property type="entry name" value="AlkZ-rel"/>
    <property type="match status" value="1"/>
</dbReference>
<comment type="caution">
    <text evidence="1">The sequence shown here is derived from an EMBL/GenBank/DDBJ whole genome shotgun (WGS) entry which is preliminary data.</text>
</comment>
<name>A0A840WR40_9ACTN</name>
<organism evidence="1 2">
    <name type="scientific">Nocardiopsis metallicus</name>
    <dbReference type="NCBI Taxonomy" id="179819"/>
    <lineage>
        <taxon>Bacteria</taxon>
        <taxon>Bacillati</taxon>
        <taxon>Actinomycetota</taxon>
        <taxon>Actinomycetes</taxon>
        <taxon>Streptosporangiales</taxon>
        <taxon>Nocardiopsidaceae</taxon>
        <taxon>Nocardiopsis</taxon>
    </lineage>
</organism>
<reference evidence="1 2" key="1">
    <citation type="submission" date="2020-08" db="EMBL/GenBank/DDBJ databases">
        <title>Sequencing the genomes of 1000 actinobacteria strains.</title>
        <authorList>
            <person name="Klenk H.-P."/>
        </authorList>
    </citation>
    <scope>NUCLEOTIDE SEQUENCE [LARGE SCALE GENOMIC DNA]</scope>
    <source>
        <strain evidence="1 2">DSM 44598</strain>
    </source>
</reference>
<proteinExistence type="predicted"/>
<dbReference type="EMBL" id="JACHDO010000001">
    <property type="protein sequence ID" value="MBB5494335.1"/>
    <property type="molecule type" value="Genomic_DNA"/>
</dbReference>
<dbReference type="InterPro" id="IPR056298">
    <property type="entry name" value="AlkZ-rel"/>
</dbReference>
<evidence type="ECO:0000313" key="2">
    <source>
        <dbReference type="Proteomes" id="UP000579647"/>
    </source>
</evidence>
<protein>
    <submittedName>
        <fullName evidence="1">Uncharacterized protein</fullName>
    </submittedName>
</protein>
<dbReference type="RefSeq" id="WP_184367669.1">
    <property type="nucleotide sequence ID" value="NZ_BAAAKM010000059.1"/>
</dbReference>
<gene>
    <name evidence="1" type="ORF">HNR07_005472</name>
</gene>
<accession>A0A840WR40</accession>
<keyword evidence="2" id="KW-1185">Reference proteome</keyword>
<sequence>MDDLLEARLKRWWCDRPVIRTIDEAREFVHDVGFAVLFGGDRPAYPCLREISRDDEAEVLSTGMGADFEAMWGWKDELPARGQAWLGRFLGNRQTLISPDLLADLYAYPGEPDDFTRCGHLSPGARDLARTLLLQGPMTTRALRASLGVGSKESDRYVTELGRELLITGYGCDDSGPGWPASVVELTSRAFDVPGEGDREARDASAAARFLDTMVEAAPRELQRAFRWDRDRAHRAHTRATPA</sequence>
<dbReference type="Proteomes" id="UP000579647">
    <property type="component" value="Unassembled WGS sequence"/>
</dbReference>
<dbReference type="AlphaFoldDB" id="A0A840WR40"/>
<evidence type="ECO:0000313" key="1">
    <source>
        <dbReference type="EMBL" id="MBB5494335.1"/>
    </source>
</evidence>